<dbReference type="PIRSF" id="PIRSF000103">
    <property type="entry name" value="HIBADH"/>
    <property type="match status" value="1"/>
</dbReference>
<evidence type="ECO:0000256" key="1">
    <source>
        <dbReference type="ARBA" id="ARBA00023002"/>
    </source>
</evidence>
<organism evidence="4 5">
    <name type="scientific">Corynascus novoguineensis</name>
    <dbReference type="NCBI Taxonomy" id="1126955"/>
    <lineage>
        <taxon>Eukaryota</taxon>
        <taxon>Fungi</taxon>
        <taxon>Dikarya</taxon>
        <taxon>Ascomycota</taxon>
        <taxon>Pezizomycotina</taxon>
        <taxon>Sordariomycetes</taxon>
        <taxon>Sordariomycetidae</taxon>
        <taxon>Sordariales</taxon>
        <taxon>Chaetomiaceae</taxon>
        <taxon>Corynascus</taxon>
    </lineage>
</organism>
<dbReference type="GO" id="GO:0000785">
    <property type="term" value="C:chromatin"/>
    <property type="evidence" value="ECO:0007669"/>
    <property type="project" value="TreeGrafter"/>
</dbReference>
<dbReference type="PANTHER" id="PTHR43580:SF2">
    <property type="entry name" value="CYTOKINE-LIKE NUCLEAR FACTOR N-PAC"/>
    <property type="match status" value="1"/>
</dbReference>
<reference evidence="4" key="2">
    <citation type="submission" date="2023-05" db="EMBL/GenBank/DDBJ databases">
        <authorList>
            <consortium name="Lawrence Berkeley National Laboratory"/>
            <person name="Steindorff A."/>
            <person name="Hensen N."/>
            <person name="Bonometti L."/>
            <person name="Westerberg I."/>
            <person name="Brannstrom I.O."/>
            <person name="Guillou S."/>
            <person name="Cros-Aarteil S."/>
            <person name="Calhoun S."/>
            <person name="Haridas S."/>
            <person name="Kuo A."/>
            <person name="Mondo S."/>
            <person name="Pangilinan J."/>
            <person name="Riley R."/>
            <person name="Labutti K."/>
            <person name="Andreopoulos B."/>
            <person name="Lipzen A."/>
            <person name="Chen C."/>
            <person name="Yanf M."/>
            <person name="Daum C."/>
            <person name="Ng V."/>
            <person name="Clum A."/>
            <person name="Ohm R."/>
            <person name="Martin F."/>
            <person name="Silar P."/>
            <person name="Natvig D."/>
            <person name="Lalanne C."/>
            <person name="Gautier V."/>
            <person name="Ament-Velasquez S.L."/>
            <person name="Kruys A."/>
            <person name="Hutchinson M.I."/>
            <person name="Powell A.J."/>
            <person name="Barry K."/>
            <person name="Miller A.N."/>
            <person name="Grigoriev I.V."/>
            <person name="Debuchy R."/>
            <person name="Gladieux P."/>
            <person name="Thoren M.H."/>
            <person name="Johannesson H."/>
        </authorList>
    </citation>
    <scope>NUCLEOTIDE SEQUENCE</scope>
    <source>
        <strain evidence="4">CBS 359.72</strain>
    </source>
</reference>
<gene>
    <name evidence="4" type="ORF">C7999DRAFT_32161</name>
</gene>
<dbReference type="PANTHER" id="PTHR43580">
    <property type="entry name" value="OXIDOREDUCTASE GLYR1-RELATED"/>
    <property type="match status" value="1"/>
</dbReference>
<dbReference type="EMBL" id="MU857654">
    <property type="protein sequence ID" value="KAK4247384.1"/>
    <property type="molecule type" value="Genomic_DNA"/>
</dbReference>
<dbReference type="GO" id="GO:0031491">
    <property type="term" value="F:nucleosome binding"/>
    <property type="evidence" value="ECO:0007669"/>
    <property type="project" value="TreeGrafter"/>
</dbReference>
<dbReference type="GO" id="GO:0140673">
    <property type="term" value="P:transcription elongation-coupled chromatin remodeling"/>
    <property type="evidence" value="ECO:0007669"/>
    <property type="project" value="TreeGrafter"/>
</dbReference>
<dbReference type="GO" id="GO:0003677">
    <property type="term" value="F:DNA binding"/>
    <property type="evidence" value="ECO:0007669"/>
    <property type="project" value="TreeGrafter"/>
</dbReference>
<dbReference type="InterPro" id="IPR006115">
    <property type="entry name" value="6PGDH_NADP-bd"/>
</dbReference>
<proteinExistence type="predicted"/>
<dbReference type="InterPro" id="IPR048666">
    <property type="entry name" value="RedAm-like_C"/>
</dbReference>
<dbReference type="Proteomes" id="UP001303647">
    <property type="component" value="Unassembled WGS sequence"/>
</dbReference>
<accession>A0AAN7HQ62</accession>
<dbReference type="Gene3D" id="1.10.1040.10">
    <property type="entry name" value="N-(1-d-carboxylethyl)-l-norvaline Dehydrogenase, domain 2"/>
    <property type="match status" value="1"/>
</dbReference>
<dbReference type="AlphaFoldDB" id="A0AAN7HQ62"/>
<reference evidence="4" key="1">
    <citation type="journal article" date="2023" name="Mol. Phylogenet. Evol.">
        <title>Genome-scale phylogeny and comparative genomics of the fungal order Sordariales.</title>
        <authorList>
            <person name="Hensen N."/>
            <person name="Bonometti L."/>
            <person name="Westerberg I."/>
            <person name="Brannstrom I.O."/>
            <person name="Guillou S."/>
            <person name="Cros-Aarteil S."/>
            <person name="Calhoun S."/>
            <person name="Haridas S."/>
            <person name="Kuo A."/>
            <person name="Mondo S."/>
            <person name="Pangilinan J."/>
            <person name="Riley R."/>
            <person name="LaButti K."/>
            <person name="Andreopoulos B."/>
            <person name="Lipzen A."/>
            <person name="Chen C."/>
            <person name="Yan M."/>
            <person name="Daum C."/>
            <person name="Ng V."/>
            <person name="Clum A."/>
            <person name="Steindorff A."/>
            <person name="Ohm R.A."/>
            <person name="Martin F."/>
            <person name="Silar P."/>
            <person name="Natvig D.O."/>
            <person name="Lalanne C."/>
            <person name="Gautier V."/>
            <person name="Ament-Velasquez S.L."/>
            <person name="Kruys A."/>
            <person name="Hutchinson M.I."/>
            <person name="Powell A.J."/>
            <person name="Barry K."/>
            <person name="Miller A.N."/>
            <person name="Grigoriev I.V."/>
            <person name="Debuchy R."/>
            <person name="Gladieux P."/>
            <person name="Hiltunen Thoren M."/>
            <person name="Johannesson H."/>
        </authorList>
    </citation>
    <scope>NUCLEOTIDE SEQUENCE</scope>
    <source>
        <strain evidence="4">CBS 359.72</strain>
    </source>
</reference>
<dbReference type="Pfam" id="PF03446">
    <property type="entry name" value="NAD_binding_2"/>
    <property type="match status" value="1"/>
</dbReference>
<dbReference type="Pfam" id="PF21761">
    <property type="entry name" value="RedAm-like_C"/>
    <property type="match status" value="1"/>
</dbReference>
<dbReference type="InterPro" id="IPR013328">
    <property type="entry name" value="6PGD_dom2"/>
</dbReference>
<comment type="caution">
    <text evidence="4">The sequence shown here is derived from an EMBL/GenBank/DDBJ whole genome shotgun (WGS) entry which is preliminary data.</text>
</comment>
<keyword evidence="1" id="KW-0560">Oxidoreductase</keyword>
<feature type="domain" description="NADPH-dependent reductive aminase-like C-terminal" evidence="3">
    <location>
        <begin position="170"/>
        <end position="298"/>
    </location>
</feature>
<name>A0AAN7HQ62_9PEZI</name>
<dbReference type="GO" id="GO:0016491">
    <property type="term" value="F:oxidoreductase activity"/>
    <property type="evidence" value="ECO:0007669"/>
    <property type="project" value="UniProtKB-KW"/>
</dbReference>
<keyword evidence="5" id="KW-1185">Reference proteome</keyword>
<dbReference type="InterPro" id="IPR015815">
    <property type="entry name" value="HIBADH-related"/>
</dbReference>
<evidence type="ECO:0000313" key="5">
    <source>
        <dbReference type="Proteomes" id="UP001303647"/>
    </source>
</evidence>
<evidence type="ECO:0000259" key="3">
    <source>
        <dbReference type="Pfam" id="PF21761"/>
    </source>
</evidence>
<evidence type="ECO:0000313" key="4">
    <source>
        <dbReference type="EMBL" id="KAK4247384.1"/>
    </source>
</evidence>
<dbReference type="SUPFAM" id="SSF51735">
    <property type="entry name" value="NAD(P)-binding Rossmann-fold domains"/>
    <property type="match status" value="1"/>
</dbReference>
<sequence>MSSDHHEAVSHSLAVSLLGLGNMGIAVGQTLLKKGHNLTVWNRTPSKAAPLVAEGATLADSPSACIAASDLVILFLLNDSATYDVLQGIQDLSNKTVLNLTSGTPDHVRKRAEYVQGLGASSYLHGAVMVPPGLVGLPDSLTLYSGPRAALESIATITSTLGAAKHVGEDPGAASLLDNALLSIMGGLFEGFVQSLALVGRASLPIDEVDFTSDLVVPLLRGFAGWLPRIAGQVKSKEYGAEVGSTLAMQLEALENIVVTGRELGLSRGMLGSMQETIREAVQRGKGGEGVAGLVGLLTEQ</sequence>
<dbReference type="GO" id="GO:0050661">
    <property type="term" value="F:NADP binding"/>
    <property type="evidence" value="ECO:0007669"/>
    <property type="project" value="InterPro"/>
</dbReference>
<protein>
    <submittedName>
        <fullName evidence="4">Oxidoreductase</fullName>
    </submittedName>
</protein>
<dbReference type="InterPro" id="IPR051265">
    <property type="entry name" value="HIBADH-related_NP60_sf"/>
</dbReference>
<evidence type="ECO:0000259" key="2">
    <source>
        <dbReference type="Pfam" id="PF03446"/>
    </source>
</evidence>
<dbReference type="InterPro" id="IPR036291">
    <property type="entry name" value="NAD(P)-bd_dom_sf"/>
</dbReference>
<feature type="domain" description="6-phosphogluconate dehydrogenase NADP-binding" evidence="2">
    <location>
        <begin position="15"/>
        <end position="119"/>
    </location>
</feature>
<dbReference type="Gene3D" id="3.40.50.720">
    <property type="entry name" value="NAD(P)-binding Rossmann-like Domain"/>
    <property type="match status" value="1"/>
</dbReference>